<dbReference type="STRING" id="69222.BG55_16525"/>
<dbReference type="Proteomes" id="UP000019918">
    <property type="component" value="Unassembled WGS sequence"/>
</dbReference>
<name>A0A014NL51_9GAMM</name>
<proteinExistence type="predicted"/>
<comment type="caution">
    <text evidence="1">The sequence shown here is derived from an EMBL/GenBank/DDBJ whole genome shotgun (WGS) entry which is preliminary data.</text>
</comment>
<reference evidence="1 2" key="1">
    <citation type="submission" date="2014-02" db="EMBL/GenBank/DDBJ databases">
        <title>Draft genome of Erwinia mallotivora strain BT-MARDI, a papaya dieback pathogen.</title>
        <authorList>
            <person name="Redzuan R."/>
            <person name="Abu Bakar N."/>
            <person name="Badrun R."/>
            <person name="Mohd Raih M.F."/>
            <person name="Rozano L."/>
            <person name="Mat Amin N."/>
        </authorList>
    </citation>
    <scope>NUCLEOTIDE SEQUENCE [LARGE SCALE GENOMIC DNA]</scope>
    <source>
        <strain evidence="1 2">BT-MARDI</strain>
    </source>
</reference>
<keyword evidence="2" id="KW-1185">Reference proteome</keyword>
<dbReference type="AlphaFoldDB" id="A0A014NL51"/>
<dbReference type="EMBL" id="JFHN01000058">
    <property type="protein sequence ID" value="EXU74520.1"/>
    <property type="molecule type" value="Genomic_DNA"/>
</dbReference>
<accession>A0A014NL51</accession>
<organism evidence="1 2">
    <name type="scientific">Erwinia mallotivora</name>
    <dbReference type="NCBI Taxonomy" id="69222"/>
    <lineage>
        <taxon>Bacteria</taxon>
        <taxon>Pseudomonadati</taxon>
        <taxon>Pseudomonadota</taxon>
        <taxon>Gammaproteobacteria</taxon>
        <taxon>Enterobacterales</taxon>
        <taxon>Erwiniaceae</taxon>
        <taxon>Erwinia</taxon>
    </lineage>
</organism>
<sequence>MLTTPGFGPGLGGYGDGEQRRVLTLCPARVMPVKESVCRDGGNNGANSGRFLNDIALFIAMTPLVTKQSCRLSGLEVP</sequence>
<evidence type="ECO:0000313" key="2">
    <source>
        <dbReference type="Proteomes" id="UP000019918"/>
    </source>
</evidence>
<protein>
    <submittedName>
        <fullName evidence="1">Uncharacterized protein</fullName>
    </submittedName>
</protein>
<gene>
    <name evidence="1" type="ORF">BG55_16525</name>
</gene>
<evidence type="ECO:0000313" key="1">
    <source>
        <dbReference type="EMBL" id="EXU74520.1"/>
    </source>
</evidence>